<evidence type="ECO:0000256" key="1">
    <source>
        <dbReference type="ARBA" id="ARBA00022737"/>
    </source>
</evidence>
<dbReference type="Gene3D" id="1.25.40.20">
    <property type="entry name" value="Ankyrin repeat-containing domain"/>
    <property type="match status" value="2"/>
</dbReference>
<dbReference type="PROSITE" id="PS50297">
    <property type="entry name" value="ANK_REP_REGION"/>
    <property type="match status" value="3"/>
</dbReference>
<evidence type="ECO:0000313" key="6">
    <source>
        <dbReference type="Proteomes" id="UP000789595"/>
    </source>
</evidence>
<dbReference type="OrthoDB" id="188462at2759"/>
<evidence type="ECO:0000256" key="4">
    <source>
        <dbReference type="SAM" id="MobiDB-lite"/>
    </source>
</evidence>
<dbReference type="PANTHER" id="PTHR24180">
    <property type="entry name" value="CYCLIN-DEPENDENT KINASE INHIBITOR 2C-RELATED"/>
    <property type="match status" value="1"/>
</dbReference>
<evidence type="ECO:0000256" key="3">
    <source>
        <dbReference type="PROSITE-ProRule" id="PRU00023"/>
    </source>
</evidence>
<dbReference type="InterPro" id="IPR002110">
    <property type="entry name" value="Ankyrin_rpt"/>
</dbReference>
<feature type="compositionally biased region" description="Acidic residues" evidence="4">
    <location>
        <begin position="285"/>
        <end position="296"/>
    </location>
</feature>
<feature type="repeat" description="ANK" evidence="3">
    <location>
        <begin position="76"/>
        <end position="108"/>
    </location>
</feature>
<comment type="caution">
    <text evidence="5">The sequence shown here is derived from an EMBL/GenBank/DDBJ whole genome shotgun (WGS) entry which is preliminary data.</text>
</comment>
<proteinExistence type="predicted"/>
<accession>A0A8J2X114</accession>
<evidence type="ECO:0000313" key="5">
    <source>
        <dbReference type="EMBL" id="CAH0369971.1"/>
    </source>
</evidence>
<dbReference type="AlphaFoldDB" id="A0A8J2X114"/>
<gene>
    <name evidence="5" type="ORF">PECAL_2P31180</name>
</gene>
<evidence type="ECO:0000256" key="2">
    <source>
        <dbReference type="ARBA" id="ARBA00023043"/>
    </source>
</evidence>
<sequence length="312" mass="35152">MYSQRNRELHKAIHNDYYAKVISCLDEGPKRERKKVLDQADGNGATPLTRAAYGGHNRIVAALLDRGAKIDEVNYEGSSPLIVACDNNKCETVELLLARGANIDFKTRVRYQNGFTPLLVACRHGHVDIVRLLLENGANINLGNYCTPLQCACRHENVEVVEFLLDREARTYSPDTLVAACYGGSVAVVRCLLARGVSITFRSREVAQTKPEIKALLDAAAQPRKRNLSHWINRIHLHVVGPRGDHQGSARHRILNCQHLARHLLSFLPHPPFRTKMRRRFRDSDADDTDSDEEDNFLVRFPPGPEAFFSAR</sequence>
<dbReference type="SMART" id="SM00248">
    <property type="entry name" value="ANK"/>
    <property type="match status" value="5"/>
</dbReference>
<dbReference type="Pfam" id="PF12796">
    <property type="entry name" value="Ank_2"/>
    <property type="match status" value="2"/>
</dbReference>
<organism evidence="5 6">
    <name type="scientific">Pelagomonas calceolata</name>
    <dbReference type="NCBI Taxonomy" id="35677"/>
    <lineage>
        <taxon>Eukaryota</taxon>
        <taxon>Sar</taxon>
        <taxon>Stramenopiles</taxon>
        <taxon>Ochrophyta</taxon>
        <taxon>Pelagophyceae</taxon>
        <taxon>Pelagomonadales</taxon>
        <taxon>Pelagomonadaceae</taxon>
        <taxon>Pelagomonas</taxon>
    </lineage>
</organism>
<feature type="region of interest" description="Disordered" evidence="4">
    <location>
        <begin position="278"/>
        <end position="312"/>
    </location>
</feature>
<dbReference type="EMBL" id="CAKKNE010000002">
    <property type="protein sequence ID" value="CAH0369971.1"/>
    <property type="molecule type" value="Genomic_DNA"/>
</dbReference>
<name>A0A8J2X114_9STRA</name>
<protein>
    <submittedName>
        <fullName evidence="5">Uncharacterized protein</fullName>
    </submittedName>
</protein>
<keyword evidence="2 3" id="KW-0040">ANK repeat</keyword>
<dbReference type="PRINTS" id="PR01415">
    <property type="entry name" value="ANKYRIN"/>
</dbReference>
<reference evidence="5" key="1">
    <citation type="submission" date="2021-11" db="EMBL/GenBank/DDBJ databases">
        <authorList>
            <consortium name="Genoscope - CEA"/>
            <person name="William W."/>
        </authorList>
    </citation>
    <scope>NUCLEOTIDE SEQUENCE</scope>
</reference>
<feature type="repeat" description="ANK" evidence="3">
    <location>
        <begin position="113"/>
        <end position="145"/>
    </location>
</feature>
<feature type="repeat" description="ANK" evidence="3">
    <location>
        <begin position="43"/>
        <end position="75"/>
    </location>
</feature>
<dbReference type="PANTHER" id="PTHR24180:SF45">
    <property type="entry name" value="POLY [ADP-RIBOSE] POLYMERASE TANKYRASE"/>
    <property type="match status" value="1"/>
</dbReference>
<dbReference type="PROSITE" id="PS50088">
    <property type="entry name" value="ANK_REPEAT"/>
    <property type="match status" value="3"/>
</dbReference>
<dbReference type="InterPro" id="IPR051637">
    <property type="entry name" value="Ank_repeat_dom-contain_49"/>
</dbReference>
<keyword evidence="6" id="KW-1185">Reference proteome</keyword>
<dbReference type="SUPFAM" id="SSF48403">
    <property type="entry name" value="Ankyrin repeat"/>
    <property type="match status" value="1"/>
</dbReference>
<dbReference type="InterPro" id="IPR036770">
    <property type="entry name" value="Ankyrin_rpt-contain_sf"/>
</dbReference>
<keyword evidence="1" id="KW-0677">Repeat</keyword>
<dbReference type="Proteomes" id="UP000789595">
    <property type="component" value="Unassembled WGS sequence"/>
</dbReference>